<comment type="caution">
    <text evidence="1">The sequence shown here is derived from an EMBL/GenBank/DDBJ whole genome shotgun (WGS) entry which is preliminary data.</text>
</comment>
<evidence type="ECO:0000313" key="1">
    <source>
        <dbReference type="EMBL" id="GAA5798888.1"/>
    </source>
</evidence>
<proteinExistence type="predicted"/>
<name>A0ABP9XWT9_9FUNG</name>
<organism evidence="1 2">
    <name type="scientific">Helicostylum pulchrum</name>
    <dbReference type="NCBI Taxonomy" id="562976"/>
    <lineage>
        <taxon>Eukaryota</taxon>
        <taxon>Fungi</taxon>
        <taxon>Fungi incertae sedis</taxon>
        <taxon>Mucoromycota</taxon>
        <taxon>Mucoromycotina</taxon>
        <taxon>Mucoromycetes</taxon>
        <taxon>Mucorales</taxon>
        <taxon>Mucorineae</taxon>
        <taxon>Mucoraceae</taxon>
        <taxon>Helicostylum</taxon>
    </lineage>
</organism>
<reference evidence="1 2" key="1">
    <citation type="submission" date="2024-04" db="EMBL/GenBank/DDBJ databases">
        <title>genome sequences of Mucor flavus KT1a and Helicostylum pulchrum KT1b strains isolation_sourced from the surface of a dry-aged beef.</title>
        <authorList>
            <person name="Toyotome T."/>
            <person name="Hosono M."/>
            <person name="Torimaru M."/>
            <person name="Fukuda K."/>
            <person name="Mikami N."/>
        </authorList>
    </citation>
    <scope>NUCLEOTIDE SEQUENCE [LARGE SCALE GENOMIC DNA]</scope>
    <source>
        <strain evidence="1 2">KT1b</strain>
    </source>
</reference>
<evidence type="ECO:0000313" key="2">
    <source>
        <dbReference type="Proteomes" id="UP001476247"/>
    </source>
</evidence>
<gene>
    <name evidence="1" type="ORF">HPULCUR_004295</name>
</gene>
<dbReference type="EMBL" id="BAABUJ010000011">
    <property type="protein sequence ID" value="GAA5798888.1"/>
    <property type="molecule type" value="Genomic_DNA"/>
</dbReference>
<dbReference type="Proteomes" id="UP001476247">
    <property type="component" value="Unassembled WGS sequence"/>
</dbReference>
<sequence>MPIIRNLAVSQIDSLDNVDIYWKEAEDIPIPVSKTRILGDPISYKTYPHSEPVHGKIEADTERCSKLTGDNLASAQPDHKRRRLELETYPQFIEFINQAFKEQKSEYPHFYEALSTNRNIYGITAKFAPTLAKISFRELEIWAEKEYYGKYK</sequence>
<accession>A0ABP9XWT9</accession>
<protein>
    <submittedName>
        <fullName evidence="1">Uncharacterized protein</fullName>
    </submittedName>
</protein>
<keyword evidence="2" id="KW-1185">Reference proteome</keyword>